<proteinExistence type="predicted"/>
<organism evidence="10 11">
    <name type="scientific">Pelosinus propionicus DSM 13327</name>
    <dbReference type="NCBI Taxonomy" id="1123291"/>
    <lineage>
        <taxon>Bacteria</taxon>
        <taxon>Bacillati</taxon>
        <taxon>Bacillota</taxon>
        <taxon>Negativicutes</taxon>
        <taxon>Selenomonadales</taxon>
        <taxon>Sporomusaceae</taxon>
        <taxon>Pelosinus</taxon>
    </lineage>
</organism>
<evidence type="ECO:0000256" key="3">
    <source>
        <dbReference type="ARBA" id="ARBA00023015"/>
    </source>
</evidence>
<dbReference type="PROSITE" id="PS50110">
    <property type="entry name" value="RESPONSE_REGULATORY"/>
    <property type="match status" value="1"/>
</dbReference>
<comment type="caution">
    <text evidence="6">Lacks conserved residue(s) required for the propagation of feature annotation.</text>
</comment>
<feature type="domain" description="OmpR/PhoB-type" evidence="9">
    <location>
        <begin position="125"/>
        <end position="219"/>
    </location>
</feature>
<evidence type="ECO:0000259" key="8">
    <source>
        <dbReference type="PROSITE" id="PS50110"/>
    </source>
</evidence>
<name>A0A1I4NAN3_9FIRM</name>
<dbReference type="Pfam" id="PF00486">
    <property type="entry name" value="Trans_reg_C"/>
    <property type="match status" value="1"/>
</dbReference>
<evidence type="ECO:0000256" key="4">
    <source>
        <dbReference type="ARBA" id="ARBA00023125"/>
    </source>
</evidence>
<evidence type="ECO:0000256" key="1">
    <source>
        <dbReference type="ARBA" id="ARBA00022553"/>
    </source>
</evidence>
<dbReference type="Proteomes" id="UP000199520">
    <property type="component" value="Unassembled WGS sequence"/>
</dbReference>
<dbReference type="OrthoDB" id="9790454at2"/>
<dbReference type="GO" id="GO:0000156">
    <property type="term" value="F:phosphorelay response regulator activity"/>
    <property type="evidence" value="ECO:0007669"/>
    <property type="project" value="TreeGrafter"/>
</dbReference>
<dbReference type="PANTHER" id="PTHR48111:SF1">
    <property type="entry name" value="TWO-COMPONENT RESPONSE REGULATOR ORR33"/>
    <property type="match status" value="1"/>
</dbReference>
<dbReference type="GO" id="GO:0000976">
    <property type="term" value="F:transcription cis-regulatory region binding"/>
    <property type="evidence" value="ECO:0007669"/>
    <property type="project" value="TreeGrafter"/>
</dbReference>
<keyword evidence="5" id="KW-0804">Transcription</keyword>
<feature type="domain" description="Response regulatory" evidence="8">
    <location>
        <begin position="2"/>
        <end position="116"/>
    </location>
</feature>
<gene>
    <name evidence="10" type="ORF">SAMN04490355_104326</name>
</gene>
<sequence length="223" mass="25270">MKILLMEDESRSNGTMSQLLKKHGYAVDTAGDEETGVEMATTQVHDIILLYRSLPCSNSISFLKKIRSLKINTPVLFLIEKNMPKYRIEALDAGADDSLAKPFFTGELLARLRALSRRKNKDFVGDNICAAGLTLHPLKGKVIKGNQAIHLTMKESLLLEMLMRNFGQVITKERIMEKVWSYNSETNIANIDLYIHYLRKKLNSSNIKTVRGVGYFLQEDTCI</sequence>
<dbReference type="InterPro" id="IPR039420">
    <property type="entry name" value="WalR-like"/>
</dbReference>
<evidence type="ECO:0000256" key="6">
    <source>
        <dbReference type="PROSITE-ProRule" id="PRU00169"/>
    </source>
</evidence>
<protein>
    <submittedName>
        <fullName evidence="10">DNA-binding response regulator, OmpR family, contains REC and winged-helix (WHTH) domain</fullName>
    </submittedName>
</protein>
<keyword evidence="11" id="KW-1185">Reference proteome</keyword>
<dbReference type="GO" id="GO:0006355">
    <property type="term" value="P:regulation of DNA-templated transcription"/>
    <property type="evidence" value="ECO:0007669"/>
    <property type="project" value="InterPro"/>
</dbReference>
<dbReference type="EMBL" id="FOTS01000043">
    <property type="protein sequence ID" value="SFM12539.1"/>
    <property type="molecule type" value="Genomic_DNA"/>
</dbReference>
<dbReference type="InterPro" id="IPR036388">
    <property type="entry name" value="WH-like_DNA-bd_sf"/>
</dbReference>
<evidence type="ECO:0000313" key="10">
    <source>
        <dbReference type="EMBL" id="SFM12539.1"/>
    </source>
</evidence>
<evidence type="ECO:0000259" key="9">
    <source>
        <dbReference type="PROSITE" id="PS51755"/>
    </source>
</evidence>
<keyword evidence="1" id="KW-0597">Phosphoprotein</keyword>
<dbReference type="RefSeq" id="WP_090941307.1">
    <property type="nucleotide sequence ID" value="NZ_FOTS01000043.1"/>
</dbReference>
<evidence type="ECO:0000256" key="2">
    <source>
        <dbReference type="ARBA" id="ARBA00023012"/>
    </source>
</evidence>
<dbReference type="AlphaFoldDB" id="A0A1I4NAN3"/>
<dbReference type="Gene3D" id="3.40.50.2300">
    <property type="match status" value="1"/>
</dbReference>
<reference evidence="11" key="1">
    <citation type="submission" date="2016-10" db="EMBL/GenBank/DDBJ databases">
        <authorList>
            <person name="Varghese N."/>
            <person name="Submissions S."/>
        </authorList>
    </citation>
    <scope>NUCLEOTIDE SEQUENCE [LARGE SCALE GENOMIC DNA]</scope>
    <source>
        <strain evidence="11">DSM 13327</strain>
    </source>
</reference>
<dbReference type="InterPro" id="IPR001789">
    <property type="entry name" value="Sig_transdc_resp-reg_receiver"/>
</dbReference>
<dbReference type="SUPFAM" id="SSF46894">
    <property type="entry name" value="C-terminal effector domain of the bipartite response regulators"/>
    <property type="match status" value="1"/>
</dbReference>
<dbReference type="SMART" id="SM00448">
    <property type="entry name" value="REC"/>
    <property type="match status" value="1"/>
</dbReference>
<dbReference type="InterPro" id="IPR001867">
    <property type="entry name" value="OmpR/PhoB-type_DNA-bd"/>
</dbReference>
<dbReference type="PANTHER" id="PTHR48111">
    <property type="entry name" value="REGULATOR OF RPOS"/>
    <property type="match status" value="1"/>
</dbReference>
<dbReference type="CDD" id="cd00383">
    <property type="entry name" value="trans_reg_C"/>
    <property type="match status" value="1"/>
</dbReference>
<evidence type="ECO:0000256" key="5">
    <source>
        <dbReference type="ARBA" id="ARBA00023163"/>
    </source>
</evidence>
<dbReference type="Pfam" id="PF00072">
    <property type="entry name" value="Response_reg"/>
    <property type="match status" value="1"/>
</dbReference>
<dbReference type="Gene3D" id="1.10.10.10">
    <property type="entry name" value="Winged helix-like DNA-binding domain superfamily/Winged helix DNA-binding domain"/>
    <property type="match status" value="1"/>
</dbReference>
<dbReference type="PROSITE" id="PS51755">
    <property type="entry name" value="OMPR_PHOB"/>
    <property type="match status" value="1"/>
</dbReference>
<evidence type="ECO:0000313" key="11">
    <source>
        <dbReference type="Proteomes" id="UP000199520"/>
    </source>
</evidence>
<dbReference type="STRING" id="1123291.SAMN04490355_104326"/>
<keyword evidence="4 7" id="KW-0238">DNA-binding</keyword>
<accession>A0A1I4NAN3</accession>
<keyword evidence="3" id="KW-0805">Transcription regulation</keyword>
<dbReference type="InterPro" id="IPR016032">
    <property type="entry name" value="Sig_transdc_resp-reg_C-effctor"/>
</dbReference>
<dbReference type="SMART" id="SM00862">
    <property type="entry name" value="Trans_reg_C"/>
    <property type="match status" value="1"/>
</dbReference>
<dbReference type="GO" id="GO:0032993">
    <property type="term" value="C:protein-DNA complex"/>
    <property type="evidence" value="ECO:0007669"/>
    <property type="project" value="TreeGrafter"/>
</dbReference>
<evidence type="ECO:0000256" key="7">
    <source>
        <dbReference type="PROSITE-ProRule" id="PRU01091"/>
    </source>
</evidence>
<dbReference type="GO" id="GO:0005829">
    <property type="term" value="C:cytosol"/>
    <property type="evidence" value="ECO:0007669"/>
    <property type="project" value="TreeGrafter"/>
</dbReference>
<dbReference type="SUPFAM" id="SSF52172">
    <property type="entry name" value="CheY-like"/>
    <property type="match status" value="1"/>
</dbReference>
<feature type="DNA-binding region" description="OmpR/PhoB-type" evidence="7">
    <location>
        <begin position="125"/>
        <end position="219"/>
    </location>
</feature>
<keyword evidence="2" id="KW-0902">Two-component regulatory system</keyword>
<dbReference type="InterPro" id="IPR011006">
    <property type="entry name" value="CheY-like_superfamily"/>
</dbReference>